<name>A0A4Y6EEL6_9CAUD</name>
<dbReference type="GeneID" id="62974438"/>
<evidence type="ECO:0000313" key="2">
    <source>
        <dbReference type="EMBL" id="QDF17148.1"/>
    </source>
</evidence>
<keyword evidence="3" id="KW-1185">Reference proteome</keyword>
<reference evidence="2 3" key="1">
    <citation type="submission" date="2019-04" db="EMBL/GenBank/DDBJ databases">
        <authorList>
            <person name="Pope W.H."/>
            <person name="Garlena R.A."/>
            <person name="Russell D.A."/>
            <person name="Jacobs-Sera D."/>
            <person name="Hatfull G.F."/>
        </authorList>
    </citation>
    <scope>NUCLEOTIDE SEQUENCE [LARGE SCALE GENOMIC DNA]</scope>
</reference>
<dbReference type="RefSeq" id="YP_010001271.1">
    <property type="nucleotide sequence ID" value="NC_053174.1"/>
</dbReference>
<evidence type="ECO:0000313" key="3">
    <source>
        <dbReference type="Proteomes" id="UP000319240"/>
    </source>
</evidence>
<dbReference type="EMBL" id="MK801721">
    <property type="protein sequence ID" value="QDF17148.1"/>
    <property type="molecule type" value="Genomic_DNA"/>
</dbReference>
<proteinExistence type="predicted"/>
<dbReference type="KEGG" id="vg:62974438"/>
<organism evidence="2 3">
    <name type="scientific">Gordonia phage William</name>
    <dbReference type="NCBI Taxonomy" id="2571253"/>
    <lineage>
        <taxon>Viruses</taxon>
        <taxon>Duplodnaviria</taxon>
        <taxon>Heunggongvirae</taxon>
        <taxon>Uroviricota</taxon>
        <taxon>Caudoviricetes</taxon>
        <taxon>Fairfaxidumvirus</taxon>
        <taxon>Fairfaxidumvirus william</taxon>
    </lineage>
</organism>
<sequence>MSLADMDQQNWDAEERRAQRAARRRTTPKPATPADVMPDVERDRHLRVASGRPVFELADLPPSGDRGIPEVRKAFIAFCRQHPGRWVRYNAAGIEDSTATALRHQVRRRTGGFTDGFEGALRQLGSDKPSLYVRYVSGGDRR</sequence>
<feature type="region of interest" description="Disordered" evidence="1">
    <location>
        <begin position="1"/>
        <end position="41"/>
    </location>
</feature>
<evidence type="ECO:0000256" key="1">
    <source>
        <dbReference type="SAM" id="MobiDB-lite"/>
    </source>
</evidence>
<dbReference type="Proteomes" id="UP000319240">
    <property type="component" value="Segment"/>
</dbReference>
<protein>
    <submittedName>
        <fullName evidence="2">Uncharacterized protein</fullName>
    </submittedName>
</protein>
<accession>A0A4Y6EEL6</accession>
<gene>
    <name evidence="2" type="primary">53</name>
    <name evidence="2" type="ORF">SEA_WILLIAM_53</name>
</gene>